<keyword evidence="3" id="KW-1185">Reference proteome</keyword>
<protein>
    <recommendedName>
        <fullName evidence="4">EfeO-type cupredoxin-like domain-containing protein</fullName>
    </recommendedName>
</protein>
<dbReference type="EMBL" id="CP011097">
    <property type="protein sequence ID" value="AJZ75826.1"/>
    <property type="molecule type" value="Genomic_DNA"/>
</dbReference>
<dbReference type="OrthoDB" id="1114at2157"/>
<dbReference type="GeneID" id="24875754"/>
<sequence>MDREKRFVIVALVGGFAALGGIILFTGQGYVRHVNIFFPEEIRQTLEFQNIDGQTVVVGTIGNLGVNPSLISRTEFAYILTIKNADTKPHLFYVDTIGVKTKLLESGQSDTIIIQSKQEATFQYYDIAEKKQLLGTIQIKRVNLTE</sequence>
<organism evidence="2 3">
    <name type="scientific">Candidatus Nitrosotenuis cloacae</name>
    <dbReference type="NCBI Taxonomy" id="1603555"/>
    <lineage>
        <taxon>Archaea</taxon>
        <taxon>Nitrososphaerota</taxon>
        <taxon>Candidatus Nitrosotenuis</taxon>
    </lineage>
</organism>
<reference evidence="2 3" key="1">
    <citation type="journal article" date="2016" name="Sci. Rep.">
        <title>A novel ammonia-oxidizing archaeon from wastewater treatment plant: Its enrichment, physiological and genomic characteristics.</title>
        <authorList>
            <person name="Li Y."/>
            <person name="Ding K."/>
            <person name="Wen X."/>
            <person name="Zhang B."/>
            <person name="Shen B."/>
            <person name="Yang Y."/>
        </authorList>
    </citation>
    <scope>NUCLEOTIDE SEQUENCE [LARGE SCALE GENOMIC DNA]</scope>
    <source>
        <strain evidence="2 3">SAT1</strain>
    </source>
</reference>
<dbReference type="AlphaFoldDB" id="A0A3G1B6N0"/>
<proteinExistence type="predicted"/>
<keyword evidence="1" id="KW-0472">Membrane</keyword>
<name>A0A3G1B6N0_9ARCH</name>
<evidence type="ECO:0000256" key="1">
    <source>
        <dbReference type="SAM" id="Phobius"/>
    </source>
</evidence>
<dbReference type="Proteomes" id="UP000266745">
    <property type="component" value="Chromosome"/>
</dbReference>
<gene>
    <name evidence="2" type="ORF">SU86_004990</name>
</gene>
<keyword evidence="1" id="KW-0812">Transmembrane</keyword>
<keyword evidence="1" id="KW-1133">Transmembrane helix</keyword>
<dbReference type="KEGG" id="tah:SU86_004990"/>
<evidence type="ECO:0000313" key="3">
    <source>
        <dbReference type="Proteomes" id="UP000266745"/>
    </source>
</evidence>
<dbReference type="STRING" id="1603555.SU86_004990"/>
<accession>A0A3G1B6N0</accession>
<evidence type="ECO:0000313" key="2">
    <source>
        <dbReference type="EMBL" id="AJZ75826.1"/>
    </source>
</evidence>
<evidence type="ECO:0008006" key="4">
    <source>
        <dbReference type="Google" id="ProtNLM"/>
    </source>
</evidence>
<feature type="transmembrane region" description="Helical" evidence="1">
    <location>
        <begin position="7"/>
        <end position="31"/>
    </location>
</feature>
<dbReference type="RefSeq" id="WP_048188680.1">
    <property type="nucleotide sequence ID" value="NZ_CP011097.1"/>
</dbReference>